<evidence type="ECO:0000313" key="2">
    <source>
        <dbReference type="EMBL" id="HIX48643.1"/>
    </source>
</evidence>
<accession>A0A9D1VXY1</accession>
<organism evidence="2 3">
    <name type="scientific">Candidatus Mediterraneibacter caccavium</name>
    <dbReference type="NCBI Taxonomy" id="2838661"/>
    <lineage>
        <taxon>Bacteria</taxon>
        <taxon>Bacillati</taxon>
        <taxon>Bacillota</taxon>
        <taxon>Clostridia</taxon>
        <taxon>Lachnospirales</taxon>
        <taxon>Lachnospiraceae</taxon>
        <taxon>Mediterraneibacter</taxon>
    </lineage>
</organism>
<reference evidence="2" key="2">
    <citation type="submission" date="2021-04" db="EMBL/GenBank/DDBJ databases">
        <authorList>
            <person name="Gilroy R."/>
        </authorList>
    </citation>
    <scope>NUCLEOTIDE SEQUENCE</scope>
    <source>
        <strain evidence="2">ChiSjej5B23-15282</strain>
    </source>
</reference>
<proteinExistence type="predicted"/>
<dbReference type="Gene3D" id="1.10.10.10">
    <property type="entry name" value="Winged helix-like DNA-binding domain superfamily/Winged helix DNA-binding domain"/>
    <property type="match status" value="1"/>
</dbReference>
<dbReference type="GO" id="GO:0003700">
    <property type="term" value="F:DNA-binding transcription factor activity"/>
    <property type="evidence" value="ECO:0007669"/>
    <property type="project" value="InterPro"/>
</dbReference>
<dbReference type="InterPro" id="IPR014879">
    <property type="entry name" value="Spo0A_C"/>
</dbReference>
<gene>
    <name evidence="2" type="ORF">H9981_06490</name>
</gene>
<evidence type="ECO:0000313" key="3">
    <source>
        <dbReference type="Proteomes" id="UP000824243"/>
    </source>
</evidence>
<dbReference type="Pfam" id="PF08769">
    <property type="entry name" value="Spo0A_C"/>
    <property type="match status" value="1"/>
</dbReference>
<dbReference type="GO" id="GO:0003677">
    <property type="term" value="F:DNA binding"/>
    <property type="evidence" value="ECO:0007669"/>
    <property type="project" value="InterPro"/>
</dbReference>
<feature type="domain" description="Sporulation initiation factor Spo0A C-terminal" evidence="1">
    <location>
        <begin position="7"/>
        <end position="108"/>
    </location>
</feature>
<keyword evidence="2" id="KW-0648">Protein biosynthesis</keyword>
<dbReference type="EMBL" id="DXFA01000113">
    <property type="protein sequence ID" value="HIX48643.1"/>
    <property type="molecule type" value="Genomic_DNA"/>
</dbReference>
<dbReference type="GO" id="GO:0005509">
    <property type="term" value="F:calcium ion binding"/>
    <property type="evidence" value="ECO:0007669"/>
    <property type="project" value="InterPro"/>
</dbReference>
<dbReference type="GO" id="GO:0003743">
    <property type="term" value="F:translation initiation factor activity"/>
    <property type="evidence" value="ECO:0007669"/>
    <property type="project" value="UniProtKB-KW"/>
</dbReference>
<dbReference type="SUPFAM" id="SSF46894">
    <property type="entry name" value="C-terminal effector domain of the bipartite response regulators"/>
    <property type="match status" value="1"/>
</dbReference>
<name>A0A9D1VXY1_9FIRM</name>
<keyword evidence="2" id="KW-0396">Initiation factor</keyword>
<reference evidence="2" key="1">
    <citation type="journal article" date="2021" name="PeerJ">
        <title>Extensive microbial diversity within the chicken gut microbiome revealed by metagenomics and culture.</title>
        <authorList>
            <person name="Gilroy R."/>
            <person name="Ravi A."/>
            <person name="Getino M."/>
            <person name="Pursley I."/>
            <person name="Horton D.L."/>
            <person name="Alikhan N.F."/>
            <person name="Baker D."/>
            <person name="Gharbi K."/>
            <person name="Hall N."/>
            <person name="Watson M."/>
            <person name="Adriaenssens E.M."/>
            <person name="Foster-Nyarko E."/>
            <person name="Jarju S."/>
            <person name="Secka A."/>
            <person name="Antonio M."/>
            <person name="Oren A."/>
            <person name="Chaudhuri R.R."/>
            <person name="La Ragione R."/>
            <person name="Hildebrand F."/>
            <person name="Pallen M.J."/>
        </authorList>
    </citation>
    <scope>NUCLEOTIDE SEQUENCE</scope>
    <source>
        <strain evidence="2">ChiSjej5B23-15282</strain>
    </source>
</reference>
<dbReference type="InterPro" id="IPR016032">
    <property type="entry name" value="Sig_transdc_resp-reg_C-effctor"/>
</dbReference>
<dbReference type="AlphaFoldDB" id="A0A9D1VXY1"/>
<dbReference type="GO" id="GO:0005737">
    <property type="term" value="C:cytoplasm"/>
    <property type="evidence" value="ECO:0007669"/>
    <property type="project" value="InterPro"/>
</dbReference>
<evidence type="ECO:0000259" key="1">
    <source>
        <dbReference type="Pfam" id="PF08769"/>
    </source>
</evidence>
<sequence>MTYEQIIISTLDSFGVSRSYTGYDYVVHGLLLIIEDRERLDCITKSLYLDIASHFHTSWNCVEKNMRTVVTSVWESHNTELLDLIFNKSRRDRKPTNKEFMKYMYDYILYAGSRIQSSGKNISVLCPISNRYCESLMLFYVRLSRILE</sequence>
<protein>
    <submittedName>
        <fullName evidence="2">Sporulation initiation factor Spo0A C-terminal domain-containing protein</fullName>
    </submittedName>
</protein>
<dbReference type="Proteomes" id="UP000824243">
    <property type="component" value="Unassembled WGS sequence"/>
</dbReference>
<dbReference type="GO" id="GO:0042173">
    <property type="term" value="P:regulation of sporulation resulting in formation of a cellular spore"/>
    <property type="evidence" value="ECO:0007669"/>
    <property type="project" value="InterPro"/>
</dbReference>
<dbReference type="InterPro" id="IPR036388">
    <property type="entry name" value="WH-like_DNA-bd_sf"/>
</dbReference>
<comment type="caution">
    <text evidence="2">The sequence shown here is derived from an EMBL/GenBank/DDBJ whole genome shotgun (WGS) entry which is preliminary data.</text>
</comment>